<keyword evidence="7" id="KW-1133">Transmembrane helix</keyword>
<feature type="region of interest" description="Disordered" evidence="6">
    <location>
        <begin position="816"/>
        <end position="839"/>
    </location>
</feature>
<feature type="compositionally biased region" description="Polar residues" evidence="6">
    <location>
        <begin position="689"/>
        <end position="699"/>
    </location>
</feature>
<feature type="domain" description="Zn(2)-C6 fungal-type" evidence="8">
    <location>
        <begin position="44"/>
        <end position="76"/>
    </location>
</feature>
<evidence type="ECO:0000256" key="4">
    <source>
        <dbReference type="ARBA" id="ARBA00023163"/>
    </source>
</evidence>
<feature type="compositionally biased region" description="Polar residues" evidence="6">
    <location>
        <begin position="930"/>
        <end position="956"/>
    </location>
</feature>
<dbReference type="AlphaFoldDB" id="A0AAD6GAC2"/>
<dbReference type="EMBL" id="JAQIZZ010000008">
    <property type="protein sequence ID" value="KAJ5524330.1"/>
    <property type="molecule type" value="Genomic_DNA"/>
</dbReference>
<gene>
    <name evidence="9" type="ORF">N7494_010980</name>
</gene>
<dbReference type="InterPro" id="IPR036864">
    <property type="entry name" value="Zn2-C6_fun-type_DNA-bd_sf"/>
</dbReference>
<dbReference type="Pfam" id="PF00172">
    <property type="entry name" value="Zn_clus"/>
    <property type="match status" value="1"/>
</dbReference>
<keyword evidence="3" id="KW-0238">DNA-binding</keyword>
<keyword evidence="5" id="KW-0539">Nucleus</keyword>
<dbReference type="GO" id="GO:0003677">
    <property type="term" value="F:DNA binding"/>
    <property type="evidence" value="ECO:0007669"/>
    <property type="project" value="UniProtKB-KW"/>
</dbReference>
<keyword evidence="4" id="KW-0804">Transcription</keyword>
<evidence type="ECO:0000256" key="7">
    <source>
        <dbReference type="SAM" id="Phobius"/>
    </source>
</evidence>
<feature type="region of interest" description="Disordered" evidence="6">
    <location>
        <begin position="76"/>
        <end position="102"/>
    </location>
</feature>
<evidence type="ECO:0000256" key="6">
    <source>
        <dbReference type="SAM" id="MobiDB-lite"/>
    </source>
</evidence>
<organism evidence="9 10">
    <name type="scientific">Penicillium frequentans</name>
    <dbReference type="NCBI Taxonomy" id="3151616"/>
    <lineage>
        <taxon>Eukaryota</taxon>
        <taxon>Fungi</taxon>
        <taxon>Dikarya</taxon>
        <taxon>Ascomycota</taxon>
        <taxon>Pezizomycotina</taxon>
        <taxon>Eurotiomycetes</taxon>
        <taxon>Eurotiomycetidae</taxon>
        <taxon>Eurotiales</taxon>
        <taxon>Aspergillaceae</taxon>
        <taxon>Penicillium</taxon>
    </lineage>
</organism>
<protein>
    <recommendedName>
        <fullName evidence="8">Zn(2)-C6 fungal-type domain-containing protein</fullName>
    </recommendedName>
</protein>
<name>A0AAD6GAC2_9EURO</name>
<dbReference type="SMART" id="SM00906">
    <property type="entry name" value="Fungal_trans"/>
    <property type="match status" value="1"/>
</dbReference>
<feature type="region of interest" description="Disordered" evidence="6">
    <location>
        <begin position="930"/>
        <end position="957"/>
    </location>
</feature>
<dbReference type="SMART" id="SM00066">
    <property type="entry name" value="GAL4"/>
    <property type="match status" value="1"/>
</dbReference>
<dbReference type="Proteomes" id="UP001220324">
    <property type="component" value="Unassembled WGS sequence"/>
</dbReference>
<feature type="region of interest" description="Disordered" evidence="6">
    <location>
        <begin position="1"/>
        <end position="38"/>
    </location>
</feature>
<evidence type="ECO:0000256" key="1">
    <source>
        <dbReference type="ARBA" id="ARBA00022723"/>
    </source>
</evidence>
<dbReference type="CDD" id="cd12148">
    <property type="entry name" value="fungal_TF_MHR"/>
    <property type="match status" value="1"/>
</dbReference>
<evidence type="ECO:0000259" key="8">
    <source>
        <dbReference type="PROSITE" id="PS50048"/>
    </source>
</evidence>
<dbReference type="PANTHER" id="PTHR46910">
    <property type="entry name" value="TRANSCRIPTION FACTOR PDR1"/>
    <property type="match status" value="1"/>
</dbReference>
<keyword evidence="2" id="KW-0805">Transcription regulation</keyword>
<dbReference type="GO" id="GO:0008270">
    <property type="term" value="F:zinc ion binding"/>
    <property type="evidence" value="ECO:0007669"/>
    <property type="project" value="InterPro"/>
</dbReference>
<dbReference type="PANTHER" id="PTHR46910:SF2">
    <property type="entry name" value="ZN(II)2CYS6 TRANSCRIPTION FACTOR (EUROFUNG)"/>
    <property type="match status" value="1"/>
</dbReference>
<feature type="region of interest" description="Disordered" evidence="6">
    <location>
        <begin position="674"/>
        <end position="770"/>
    </location>
</feature>
<feature type="compositionally biased region" description="Acidic residues" evidence="6">
    <location>
        <begin position="130"/>
        <end position="145"/>
    </location>
</feature>
<sequence>MHNAMRRPVGINPRGAMNVDSTRMPTNRSTSNGVSGVRRRSQRACDMCYRKKTKCEVEGPQMVCVQCIRRRTKCVFPSQQQPQPQPQETDHETQSSDQYVESLKDRLERVEALLVAAGILHESDIGQDTPSEDEDDDQDEFEDEHWENNDRPISSGRVSDRSEVSEVARFSSGGDFALTPLFKTHESEDSRYFGRCSSLSILSRSGIEWIKKKTGDTSFMSIVSTRSTHDDPWTEWRPDVFHDLFASRVYKPLPPRSEVFSLIKDFFRTANRLFPIYHEASFMKMVEWQYTQQTCDDAARWASINIVICLAYEYRFSNSLKPEKDREKARLYFKNAMSVFTELALRRTDLLSVQALISMGFFLRGNSGTQYALPFMTAAMRSCQRMGLHRNIPRPDLSPAQQEQRRRVFWVAFTVDQSTCLRAGNAPSQHPDDFDVPLPQLTEDDNDPEVAPNIHFFCQLCRMCLIKSRIYCRLYSAKSLLKEPEEIYKTVKELSAELELWKKDYPFAEVPRLKGAESDFLFGFASVGLHFVYYNALIMIHRIPLLLNFLITRREGDSEELVSLSKASASKSAVICVTAARDTLRLVNNMPWGDIAWLWSLLYYVFLSTATIFSNILRDTRSPEVKEDLQSLNMAATFFATLVSGDGPASYAGFMAQMSATLERIARLAVDRDEKRTRTLDDEDDDDQPSGTKRQSSRASHPRLRHRAPTNRPSTNLNSAAYQSQATAPSIPNSSDANQSNKIDLSIPETIEGFPPVNSSGYVVPMSPDDTNDFRTTTNPHQQPTYPAGLGLQNLNRPDTDPAFANNYPSWQLRQDHTASTATSPHENIQSPYSQVSSNGTGTMIPESWQVPLTADWQFGENLWAGLFRSESIGSSMQQPSMPILNADSFLNGPLDPEAVNNNFENDPTGFMGYGTQTMGYNFMPTELQDQSQSQGHGHYPNQNQGDQDPAQSGFSNGFMGMF</sequence>
<dbReference type="GO" id="GO:0006351">
    <property type="term" value="P:DNA-templated transcription"/>
    <property type="evidence" value="ECO:0007669"/>
    <property type="project" value="InterPro"/>
</dbReference>
<feature type="compositionally biased region" description="Polar residues" evidence="6">
    <location>
        <begin position="19"/>
        <end position="34"/>
    </location>
</feature>
<keyword evidence="7" id="KW-0812">Transmembrane</keyword>
<feature type="compositionally biased region" description="Polar residues" evidence="6">
    <location>
        <begin position="711"/>
        <end position="743"/>
    </location>
</feature>
<evidence type="ECO:0000256" key="5">
    <source>
        <dbReference type="ARBA" id="ARBA00023242"/>
    </source>
</evidence>
<dbReference type="InterPro" id="IPR050987">
    <property type="entry name" value="AtrR-like"/>
</dbReference>
<keyword evidence="10" id="KW-1185">Reference proteome</keyword>
<evidence type="ECO:0000256" key="3">
    <source>
        <dbReference type="ARBA" id="ARBA00023125"/>
    </source>
</evidence>
<dbReference type="GO" id="GO:0000981">
    <property type="term" value="F:DNA-binding transcription factor activity, RNA polymerase II-specific"/>
    <property type="evidence" value="ECO:0007669"/>
    <property type="project" value="InterPro"/>
</dbReference>
<accession>A0AAD6GAC2</accession>
<comment type="caution">
    <text evidence="9">The sequence shown here is derived from an EMBL/GenBank/DDBJ whole genome shotgun (WGS) entry which is preliminary data.</text>
</comment>
<feature type="region of interest" description="Disordered" evidence="6">
    <location>
        <begin position="121"/>
        <end position="163"/>
    </location>
</feature>
<feature type="transmembrane region" description="Helical" evidence="7">
    <location>
        <begin position="596"/>
        <end position="617"/>
    </location>
</feature>
<dbReference type="SUPFAM" id="SSF57701">
    <property type="entry name" value="Zn2/Cys6 DNA-binding domain"/>
    <property type="match status" value="1"/>
</dbReference>
<keyword evidence="1" id="KW-0479">Metal-binding</keyword>
<dbReference type="InterPro" id="IPR001138">
    <property type="entry name" value="Zn2Cys6_DnaBD"/>
</dbReference>
<keyword evidence="7" id="KW-0472">Membrane</keyword>
<reference evidence="9 10" key="1">
    <citation type="journal article" date="2023" name="IMA Fungus">
        <title>Comparative genomic study of the Penicillium genus elucidates a diverse pangenome and 15 lateral gene transfer events.</title>
        <authorList>
            <person name="Petersen C."/>
            <person name="Sorensen T."/>
            <person name="Nielsen M.R."/>
            <person name="Sondergaard T.E."/>
            <person name="Sorensen J.L."/>
            <person name="Fitzpatrick D.A."/>
            <person name="Frisvad J.C."/>
            <person name="Nielsen K.L."/>
        </authorList>
    </citation>
    <scope>NUCLEOTIDE SEQUENCE [LARGE SCALE GENOMIC DNA]</scope>
    <source>
        <strain evidence="9 10">IBT 35679</strain>
    </source>
</reference>
<dbReference type="InterPro" id="IPR007219">
    <property type="entry name" value="XnlR_reg_dom"/>
</dbReference>
<dbReference type="Gene3D" id="4.10.240.10">
    <property type="entry name" value="Zn(2)-C6 fungal-type DNA-binding domain"/>
    <property type="match status" value="1"/>
</dbReference>
<evidence type="ECO:0000313" key="9">
    <source>
        <dbReference type="EMBL" id="KAJ5524330.1"/>
    </source>
</evidence>
<evidence type="ECO:0000256" key="2">
    <source>
        <dbReference type="ARBA" id="ARBA00023015"/>
    </source>
</evidence>
<feature type="compositionally biased region" description="Basic residues" evidence="6">
    <location>
        <begin position="700"/>
        <end position="709"/>
    </location>
</feature>
<proteinExistence type="predicted"/>
<dbReference type="Pfam" id="PF04082">
    <property type="entry name" value="Fungal_trans"/>
    <property type="match status" value="1"/>
</dbReference>
<evidence type="ECO:0000313" key="10">
    <source>
        <dbReference type="Proteomes" id="UP001220324"/>
    </source>
</evidence>
<dbReference type="CDD" id="cd00067">
    <property type="entry name" value="GAL4"/>
    <property type="match status" value="1"/>
</dbReference>
<dbReference type="PROSITE" id="PS50048">
    <property type="entry name" value="ZN2_CY6_FUNGAL_2"/>
    <property type="match status" value="1"/>
</dbReference>